<protein>
    <submittedName>
        <fullName evidence="2">Uncharacterized protein</fullName>
    </submittedName>
</protein>
<feature type="compositionally biased region" description="Basic and acidic residues" evidence="1">
    <location>
        <begin position="131"/>
        <end position="144"/>
    </location>
</feature>
<name>A0A1Q9CUE3_SYMMI</name>
<feature type="region of interest" description="Disordered" evidence="1">
    <location>
        <begin position="131"/>
        <end position="159"/>
    </location>
</feature>
<dbReference type="EMBL" id="LSRX01000911">
    <property type="protein sequence ID" value="OLP86517.1"/>
    <property type="molecule type" value="Genomic_DNA"/>
</dbReference>
<evidence type="ECO:0000313" key="3">
    <source>
        <dbReference type="Proteomes" id="UP000186817"/>
    </source>
</evidence>
<comment type="caution">
    <text evidence="2">The sequence shown here is derived from an EMBL/GenBank/DDBJ whole genome shotgun (WGS) entry which is preliminary data.</text>
</comment>
<keyword evidence="3" id="KW-1185">Reference proteome</keyword>
<organism evidence="2 3">
    <name type="scientific">Symbiodinium microadriaticum</name>
    <name type="common">Dinoflagellate</name>
    <name type="synonym">Zooxanthella microadriatica</name>
    <dbReference type="NCBI Taxonomy" id="2951"/>
    <lineage>
        <taxon>Eukaryota</taxon>
        <taxon>Sar</taxon>
        <taxon>Alveolata</taxon>
        <taxon>Dinophyceae</taxon>
        <taxon>Suessiales</taxon>
        <taxon>Symbiodiniaceae</taxon>
        <taxon>Symbiodinium</taxon>
    </lineage>
</organism>
<evidence type="ECO:0000256" key="1">
    <source>
        <dbReference type="SAM" id="MobiDB-lite"/>
    </source>
</evidence>
<dbReference type="AlphaFoldDB" id="A0A1Q9CUE3"/>
<gene>
    <name evidence="2" type="ORF">AK812_SmicGene32344</name>
</gene>
<evidence type="ECO:0000313" key="2">
    <source>
        <dbReference type="EMBL" id="OLP86517.1"/>
    </source>
</evidence>
<dbReference type="Proteomes" id="UP000186817">
    <property type="component" value="Unassembled WGS sequence"/>
</dbReference>
<reference evidence="2 3" key="1">
    <citation type="submission" date="2016-02" db="EMBL/GenBank/DDBJ databases">
        <title>Genome analysis of coral dinoflagellate symbionts highlights evolutionary adaptations to a symbiotic lifestyle.</title>
        <authorList>
            <person name="Aranda M."/>
            <person name="Li Y."/>
            <person name="Liew Y.J."/>
            <person name="Baumgarten S."/>
            <person name="Simakov O."/>
            <person name="Wilson M."/>
            <person name="Piel J."/>
            <person name="Ashoor H."/>
            <person name="Bougouffa S."/>
            <person name="Bajic V.B."/>
            <person name="Ryu T."/>
            <person name="Ravasi T."/>
            <person name="Bayer T."/>
            <person name="Micklem G."/>
            <person name="Kim H."/>
            <person name="Bhak J."/>
            <person name="Lajeunesse T.C."/>
            <person name="Voolstra C.R."/>
        </authorList>
    </citation>
    <scope>NUCLEOTIDE SEQUENCE [LARGE SCALE GENOMIC DNA]</scope>
    <source>
        <strain evidence="2 3">CCMP2467</strain>
    </source>
</reference>
<proteinExistence type="predicted"/>
<accession>A0A1Q9CUE3</accession>
<dbReference type="OrthoDB" id="439325at2759"/>
<sequence>MQEEGAARSKVLKPVADTFDTWGPQLRAALEMNVFNPETPLRDMEVDDIDALKERYLNTKFLLNQSRNPFPASLLQELPTLAAQHREMDRVTRAGKGEQTPEAILGVPAGTVEFQILRLKRLIELHMHDRDQVEARAGPPERARLGKAAPRGGADDAGNEEELDAQIAMGDDDEGYHWRKEVQTWDLVSLFSTFGHSYTARHLYAVWSHLPITLAAHKRGAKNATTNNQRRDDFRQIQKEAKDFVVLHDLPVPSSDLEWKQLYREMGSFFAAKVFLSRTPQVVMDFARGGRPRLQGAFADFPEIYNNLSASLGQQAVVEVKMAPSTASWATPRASSRGSAMGDLDTSAAFGAERIILDSSAAEQERSLPPITPDNVSSVASDDFKRKTARDKTAHVFWARMECGLVLSSVSPWEIVDKKKGETKGGYVCRHCRGFWRGGKGKSAQLQLMLDEPPQHLYEAWVKDRIDALSFTSAWFSKKNLMGNVSDLIWSVVLSNPEKEGLKKIHEIAAARGRPT</sequence>